<evidence type="ECO:0000313" key="3">
    <source>
        <dbReference type="Proteomes" id="UP000029981"/>
    </source>
</evidence>
<proteinExistence type="predicted"/>
<reference evidence="2 3" key="1">
    <citation type="journal article" date="2009" name="Nat. Genet.">
        <title>The genome of the cucumber, Cucumis sativus L.</title>
        <authorList>
            <person name="Huang S."/>
            <person name="Li R."/>
            <person name="Zhang Z."/>
            <person name="Li L."/>
            <person name="Gu X."/>
            <person name="Fan W."/>
            <person name="Lucas W.J."/>
            <person name="Wang X."/>
            <person name="Xie B."/>
            <person name="Ni P."/>
            <person name="Ren Y."/>
            <person name="Zhu H."/>
            <person name="Li J."/>
            <person name="Lin K."/>
            <person name="Jin W."/>
            <person name="Fei Z."/>
            <person name="Li G."/>
            <person name="Staub J."/>
            <person name="Kilian A."/>
            <person name="van der Vossen E.A."/>
            <person name="Wu Y."/>
            <person name="Guo J."/>
            <person name="He J."/>
            <person name="Jia Z."/>
            <person name="Ren Y."/>
            <person name="Tian G."/>
            <person name="Lu Y."/>
            <person name="Ruan J."/>
            <person name="Qian W."/>
            <person name="Wang M."/>
            <person name="Huang Q."/>
            <person name="Li B."/>
            <person name="Xuan Z."/>
            <person name="Cao J."/>
            <person name="Asan"/>
            <person name="Wu Z."/>
            <person name="Zhang J."/>
            <person name="Cai Q."/>
            <person name="Bai Y."/>
            <person name="Zhao B."/>
            <person name="Han Y."/>
            <person name="Li Y."/>
            <person name="Li X."/>
            <person name="Wang S."/>
            <person name="Shi Q."/>
            <person name="Liu S."/>
            <person name="Cho W.K."/>
            <person name="Kim J.Y."/>
            <person name="Xu Y."/>
            <person name="Heller-Uszynska K."/>
            <person name="Miao H."/>
            <person name="Cheng Z."/>
            <person name="Zhang S."/>
            <person name="Wu J."/>
            <person name="Yang Y."/>
            <person name="Kang H."/>
            <person name="Li M."/>
            <person name="Liang H."/>
            <person name="Ren X."/>
            <person name="Shi Z."/>
            <person name="Wen M."/>
            <person name="Jian M."/>
            <person name="Yang H."/>
            <person name="Zhang G."/>
            <person name="Yang Z."/>
            <person name="Chen R."/>
            <person name="Liu S."/>
            <person name="Li J."/>
            <person name="Ma L."/>
            <person name="Liu H."/>
            <person name="Zhou Y."/>
            <person name="Zhao J."/>
            <person name="Fang X."/>
            <person name="Li G."/>
            <person name="Fang L."/>
            <person name="Li Y."/>
            <person name="Liu D."/>
            <person name="Zheng H."/>
            <person name="Zhang Y."/>
            <person name="Qin N."/>
            <person name="Li Z."/>
            <person name="Yang G."/>
            <person name="Yang S."/>
            <person name="Bolund L."/>
            <person name="Kristiansen K."/>
            <person name="Zheng H."/>
            <person name="Li S."/>
            <person name="Zhang X."/>
            <person name="Yang H."/>
            <person name="Wang J."/>
            <person name="Sun R."/>
            <person name="Zhang B."/>
            <person name="Jiang S."/>
            <person name="Wang J."/>
            <person name="Du Y."/>
            <person name="Li S."/>
        </authorList>
    </citation>
    <scope>NUCLEOTIDE SEQUENCE [LARGE SCALE GENOMIC DNA]</scope>
    <source>
        <strain evidence="3">cv. 9930</strain>
    </source>
</reference>
<dbReference type="AlphaFoldDB" id="A0A0A0LLZ7"/>
<reference evidence="2 3" key="3">
    <citation type="journal article" date="2010" name="BMC Genomics">
        <title>Transcriptome sequencing and comparative analysis of cucumber flowers with different sex types.</title>
        <authorList>
            <person name="Guo S."/>
            <person name="Zheng Y."/>
            <person name="Joung J.G."/>
            <person name="Liu S."/>
            <person name="Zhang Z."/>
            <person name="Crasta O.R."/>
            <person name="Sobral B.W."/>
            <person name="Xu Y."/>
            <person name="Huang S."/>
            <person name="Fei Z."/>
        </authorList>
    </citation>
    <scope>NUCLEOTIDE SEQUENCE [LARGE SCALE GENOMIC DNA]</scope>
    <source>
        <strain evidence="3">cv. 9930</strain>
    </source>
</reference>
<name>A0A0A0LLZ7_CUCSA</name>
<dbReference type="EMBL" id="CM002923">
    <property type="protein sequence ID" value="KGN61807.1"/>
    <property type="molecule type" value="Genomic_DNA"/>
</dbReference>
<reference evidence="2 3" key="2">
    <citation type="journal article" date="2009" name="PLoS ONE">
        <title>An integrated genetic and cytogenetic map of the cucumber genome.</title>
        <authorList>
            <person name="Ren Y."/>
            <person name="Zhang Z."/>
            <person name="Liu J."/>
            <person name="Staub J.E."/>
            <person name="Han Y."/>
            <person name="Cheng Z."/>
            <person name="Li X."/>
            <person name="Lu J."/>
            <person name="Miao H."/>
            <person name="Kang H."/>
            <person name="Xie B."/>
            <person name="Gu X."/>
            <person name="Wang X."/>
            <person name="Du Y."/>
            <person name="Jin W."/>
            <person name="Huang S."/>
        </authorList>
    </citation>
    <scope>NUCLEOTIDE SEQUENCE [LARGE SCALE GENOMIC DNA]</scope>
    <source>
        <strain evidence="3">cv. 9930</strain>
    </source>
</reference>
<evidence type="ECO:0000313" key="2">
    <source>
        <dbReference type="EMBL" id="KGN61807.1"/>
    </source>
</evidence>
<organism evidence="2 3">
    <name type="scientific">Cucumis sativus</name>
    <name type="common">Cucumber</name>
    <dbReference type="NCBI Taxonomy" id="3659"/>
    <lineage>
        <taxon>Eukaryota</taxon>
        <taxon>Viridiplantae</taxon>
        <taxon>Streptophyta</taxon>
        <taxon>Embryophyta</taxon>
        <taxon>Tracheophyta</taxon>
        <taxon>Spermatophyta</taxon>
        <taxon>Magnoliopsida</taxon>
        <taxon>eudicotyledons</taxon>
        <taxon>Gunneridae</taxon>
        <taxon>Pentapetalae</taxon>
        <taxon>rosids</taxon>
        <taxon>fabids</taxon>
        <taxon>Cucurbitales</taxon>
        <taxon>Cucurbitaceae</taxon>
        <taxon>Benincaseae</taxon>
        <taxon>Cucumis</taxon>
    </lineage>
</organism>
<reference evidence="2 3" key="4">
    <citation type="journal article" date="2011" name="BMC Genomics">
        <title>RNA-Seq improves annotation of protein-coding genes in the cucumber genome.</title>
        <authorList>
            <person name="Li Z."/>
            <person name="Zhang Z."/>
            <person name="Yan P."/>
            <person name="Huang S."/>
            <person name="Fei Z."/>
            <person name="Lin K."/>
        </authorList>
    </citation>
    <scope>NUCLEOTIDE SEQUENCE [LARGE SCALE GENOMIC DNA]</scope>
    <source>
        <strain evidence="3">cv. 9930</strain>
    </source>
</reference>
<evidence type="ECO:0000256" key="1">
    <source>
        <dbReference type="SAM" id="MobiDB-lite"/>
    </source>
</evidence>
<dbReference type="Proteomes" id="UP000029981">
    <property type="component" value="Chromosome 2"/>
</dbReference>
<feature type="region of interest" description="Disordered" evidence="1">
    <location>
        <begin position="26"/>
        <end position="52"/>
    </location>
</feature>
<feature type="compositionally biased region" description="Basic and acidic residues" evidence="1">
    <location>
        <begin position="26"/>
        <end position="45"/>
    </location>
</feature>
<dbReference type="Gramene" id="KGN61807">
    <property type="protein sequence ID" value="KGN61807"/>
    <property type="gene ID" value="Csa_2G248650"/>
</dbReference>
<keyword evidence="3" id="KW-1185">Reference proteome</keyword>
<protein>
    <submittedName>
        <fullName evidence="2">Uncharacterized protein</fullName>
    </submittedName>
</protein>
<sequence length="52" mass="5977">MRKKQKKGNESLTLEEALKAQRIRKNGDSKVTELKMKKNTIERLGHPLTSGR</sequence>
<accession>A0A0A0LLZ7</accession>
<gene>
    <name evidence="2" type="ORF">Csa_2G248650</name>
</gene>